<dbReference type="EMBL" id="CADCVJ010000172">
    <property type="protein sequence ID" value="CAA9481245.1"/>
    <property type="molecule type" value="Genomic_DNA"/>
</dbReference>
<proteinExistence type="predicted"/>
<sequence length="482" mass="54387">ARPHVLQGAGGKSRRDRRSSYALARRAGDRLGGGLLRARRRRAARAPGRRGLPAGTGAGRRVLSPPRPADGRHRALRRRGGPSRLRLPRRERRLRAAAPGGRRGVHRAARRRDRRDGVQDPRPRADGQRRRADRAGHHRAGGEPRSRPRGRRWDRLPDRRQGRRRRWRQGLPRRAVGRRVGGGLRRRRPRGGEVLRRRDGLPRALPARPPPRRGPGARRPPRQRDPPRRARLLHPAPPPEADRGVARADGRPGAARAHRRHRHGRRPRGRLPLGGNHRGPARRRRVLLPRDEHPRAGRALRHRGDDRHRHRARADPRRRRRAAVGRPGGRRPARPRHRVPHQRGGRLQELRARAGAHRGLPRAVRAGRARRLGGRGGLRGDSLLRPDGGQADRLGRRPRARDAADAACARRVRDRRAQDAAAVPPGDPRHRAVGARGDLPRPDRRSQVAQDAGLPEGGQARRRRLRRRARGDSRPGRHAGRL</sequence>
<dbReference type="GO" id="GO:0004075">
    <property type="term" value="F:biotin carboxylase activity"/>
    <property type="evidence" value="ECO:0007669"/>
    <property type="project" value="UniProtKB-EC"/>
</dbReference>
<dbReference type="AlphaFoldDB" id="A0A6J4RSS7"/>
<feature type="compositionally biased region" description="Basic and acidic residues" evidence="1">
    <location>
        <begin position="114"/>
        <end position="160"/>
    </location>
</feature>
<feature type="compositionally biased region" description="Low complexity" evidence="1">
    <location>
        <begin position="49"/>
        <end position="61"/>
    </location>
</feature>
<feature type="compositionally biased region" description="Basic residues" evidence="1">
    <location>
        <begin position="460"/>
        <end position="469"/>
    </location>
</feature>
<feature type="region of interest" description="Disordered" evidence="1">
    <location>
        <begin position="1"/>
        <end position="482"/>
    </location>
</feature>
<protein>
    <submittedName>
        <fullName evidence="2">Biotin carboxylase of acetyl-CoA carboxylase</fullName>
        <ecNumber evidence="2">6.3.4.14</ecNumber>
    </submittedName>
</protein>
<feature type="compositionally biased region" description="Basic residues" evidence="1">
    <location>
        <begin position="354"/>
        <end position="373"/>
    </location>
</feature>
<reference evidence="2" key="1">
    <citation type="submission" date="2020-02" db="EMBL/GenBank/DDBJ databases">
        <authorList>
            <person name="Meier V. D."/>
        </authorList>
    </citation>
    <scope>NUCLEOTIDE SEQUENCE</scope>
    <source>
        <strain evidence="2">AVDCRST_MAG38</strain>
    </source>
</reference>
<name>A0A6J4RSS7_9ACTN</name>
<accession>A0A6J4RSS7</accession>
<evidence type="ECO:0000256" key="1">
    <source>
        <dbReference type="SAM" id="MobiDB-lite"/>
    </source>
</evidence>
<evidence type="ECO:0000313" key="2">
    <source>
        <dbReference type="EMBL" id="CAA9481245.1"/>
    </source>
</evidence>
<feature type="compositionally biased region" description="Basic residues" evidence="1">
    <location>
        <begin position="74"/>
        <end position="95"/>
    </location>
</feature>
<feature type="compositionally biased region" description="Low complexity" evidence="1">
    <location>
        <begin position="380"/>
        <end position="392"/>
    </location>
</feature>
<feature type="compositionally biased region" description="Basic and acidic residues" evidence="1">
    <location>
        <begin position="190"/>
        <end position="201"/>
    </location>
</feature>
<gene>
    <name evidence="2" type="ORF">AVDCRST_MAG38-2037</name>
</gene>
<feature type="compositionally biased region" description="Basic residues" evidence="1">
    <location>
        <begin position="103"/>
        <end position="113"/>
    </location>
</feature>
<feature type="non-terminal residue" evidence="2">
    <location>
        <position position="1"/>
    </location>
</feature>
<feature type="compositionally biased region" description="Basic and acidic residues" evidence="1">
    <location>
        <begin position="240"/>
        <end position="250"/>
    </location>
</feature>
<feature type="compositionally biased region" description="Basic residues" evidence="1">
    <location>
        <begin position="308"/>
        <end position="344"/>
    </location>
</feature>
<feature type="non-terminal residue" evidence="2">
    <location>
        <position position="482"/>
    </location>
</feature>
<feature type="compositionally biased region" description="Basic residues" evidence="1">
    <location>
        <begin position="37"/>
        <end position="48"/>
    </location>
</feature>
<keyword evidence="2" id="KW-0436">Ligase</keyword>
<feature type="compositionally biased region" description="Basic residues" evidence="1">
    <location>
        <begin position="256"/>
        <end position="269"/>
    </location>
</feature>
<dbReference type="EC" id="6.3.4.14" evidence="2"/>
<organism evidence="2">
    <name type="scientific">uncultured Solirubrobacteraceae bacterium</name>
    <dbReference type="NCBI Taxonomy" id="1162706"/>
    <lineage>
        <taxon>Bacteria</taxon>
        <taxon>Bacillati</taxon>
        <taxon>Actinomycetota</taxon>
        <taxon>Thermoleophilia</taxon>
        <taxon>Solirubrobacterales</taxon>
        <taxon>Solirubrobacteraceae</taxon>
        <taxon>environmental samples</taxon>
    </lineage>
</organism>